<name>E3N2H7_CAERE</name>
<accession>E3N2H7</accession>
<evidence type="ECO:0000313" key="3">
    <source>
        <dbReference type="Proteomes" id="UP000008281"/>
    </source>
</evidence>
<organism evidence="3">
    <name type="scientific">Caenorhabditis remanei</name>
    <name type="common">Caenorhabditis vulgaris</name>
    <dbReference type="NCBI Taxonomy" id="31234"/>
    <lineage>
        <taxon>Eukaryota</taxon>
        <taxon>Metazoa</taxon>
        <taxon>Ecdysozoa</taxon>
        <taxon>Nematoda</taxon>
        <taxon>Chromadorea</taxon>
        <taxon>Rhabditida</taxon>
        <taxon>Rhabditina</taxon>
        <taxon>Rhabditomorpha</taxon>
        <taxon>Rhabditoidea</taxon>
        <taxon>Rhabditidae</taxon>
        <taxon>Peloderinae</taxon>
        <taxon>Caenorhabditis</taxon>
    </lineage>
</organism>
<dbReference type="Pfam" id="PF00651">
    <property type="entry name" value="BTB"/>
    <property type="match status" value="1"/>
</dbReference>
<sequence length="325" mass="37831">MVDERENYSINGICRFENFADSFRNNDFPNFPIGLICGFDEWRLTLKIKEINGNSYVHPSVRSYWRSQLHSIRVRFFIAILDGDGSQRLVMGRRCHLTPRKLPAGVYLKLESLLDEGDGWLDNGALVIEYGFHVESIVVPDVIWEFQFHEKLMRCDKERDLIRFKCSEDPGIFLHAHRLLLAFHSSYLKSTCEAECNSFCRETVECVQIAFGVKIQLEIIILGISESYPIVILDMARELGLTNVIRYCERFLIEEKDQCSLLFEFQLAADYKLNHYLTYLLKSFGGKNQRKLAGILKKVGVESMSSEYMKQCTKFFFDNSKTRFL</sequence>
<dbReference type="eggNOG" id="ENOG502TJJ9">
    <property type="taxonomic scope" value="Eukaryota"/>
</dbReference>
<dbReference type="AlphaFoldDB" id="E3N2H7"/>
<dbReference type="OrthoDB" id="5909553at2759"/>
<dbReference type="Proteomes" id="UP000008281">
    <property type="component" value="Unassembled WGS sequence"/>
</dbReference>
<dbReference type="InParanoid" id="E3N2H7"/>
<proteinExistence type="predicted"/>
<reference evidence="2" key="1">
    <citation type="submission" date="2007-07" db="EMBL/GenBank/DDBJ databases">
        <title>PCAP assembly of the Caenorhabditis remanei genome.</title>
        <authorList>
            <consortium name="The Caenorhabditis remanei Sequencing Consortium"/>
            <person name="Wilson R.K."/>
        </authorList>
    </citation>
    <scope>NUCLEOTIDE SEQUENCE [LARGE SCALE GENOMIC DNA]</scope>
    <source>
        <strain evidence="2">PB4641</strain>
    </source>
</reference>
<dbReference type="InterPro" id="IPR000210">
    <property type="entry name" value="BTB/POZ_dom"/>
</dbReference>
<dbReference type="EMBL" id="DS268513">
    <property type="protein sequence ID" value="EFO84170.1"/>
    <property type="molecule type" value="Genomic_DNA"/>
</dbReference>
<evidence type="ECO:0000259" key="1">
    <source>
        <dbReference type="Pfam" id="PF00651"/>
    </source>
</evidence>
<protein>
    <recommendedName>
        <fullName evidence="1">BTB domain-containing protein</fullName>
    </recommendedName>
</protein>
<keyword evidence="3" id="KW-1185">Reference proteome</keyword>
<evidence type="ECO:0000313" key="2">
    <source>
        <dbReference type="EMBL" id="EFO84170.1"/>
    </source>
</evidence>
<dbReference type="HOGENOM" id="CLU_075906_0_0_1"/>
<gene>
    <name evidence="2" type="ORF">CRE_16245</name>
</gene>
<feature type="domain" description="BTB" evidence="1">
    <location>
        <begin position="171"/>
        <end position="255"/>
    </location>
</feature>